<organism evidence="4">
    <name type="scientific">Caulobacter sp. (strain K31)</name>
    <dbReference type="NCBI Taxonomy" id="366602"/>
    <lineage>
        <taxon>Bacteria</taxon>
        <taxon>Pseudomonadati</taxon>
        <taxon>Pseudomonadota</taxon>
        <taxon>Alphaproteobacteria</taxon>
        <taxon>Caulobacterales</taxon>
        <taxon>Caulobacteraceae</taxon>
        <taxon>Caulobacter</taxon>
    </lineage>
</organism>
<sequence length="394" mass="43588">MNVPVLPPAPSGETSPSTATPVAEHATRFSPHGGTTRGGALDLLRLLASLLIVVYHYGAEGPMRIERFGQVFSRGFLATDFFLMLSGYVLGRAYGASTLTGRISHGRFWVRRVGRVWPGHLIVLLMMAALVLVLNTLGTDAHKPSRFAWDQLPVQALLVHAWGFNSDGWNLPSWSLSALIVCYAVFPWLWRAADKVRHPWILPLVGALAFAVSELVARKVFDHALSDLQFRFGVVRALPLFILGVCLARAVEMDWPSEKAARTLLVGGVVLLAAMQPLDRYALPDVLIFDIPCLIAIAAIVLGAGRLPVRHPRAWIEEGAKLSFALFITHILVGVIYWSAVHKLIETVPIGIGWQWLMWLASFPIALAAAWLFHTYVDQPLQDRLAPWLRGTRR</sequence>
<dbReference type="HOGENOM" id="CLU_005679_2_1_5"/>
<gene>
    <name evidence="4" type="ordered locus">Caul_4314</name>
</gene>
<dbReference type="Pfam" id="PF01757">
    <property type="entry name" value="Acyl_transf_3"/>
    <property type="match status" value="1"/>
</dbReference>
<dbReference type="InterPro" id="IPR002656">
    <property type="entry name" value="Acyl_transf_3_dom"/>
</dbReference>
<feature type="transmembrane region" description="Helical" evidence="2">
    <location>
        <begin position="117"/>
        <end position="135"/>
    </location>
</feature>
<feature type="transmembrane region" description="Helical" evidence="2">
    <location>
        <begin position="171"/>
        <end position="189"/>
    </location>
</feature>
<evidence type="ECO:0000256" key="1">
    <source>
        <dbReference type="SAM" id="MobiDB-lite"/>
    </source>
</evidence>
<dbReference type="PANTHER" id="PTHR23028:SF53">
    <property type="entry name" value="ACYL_TRANSF_3 DOMAIN-CONTAINING PROTEIN"/>
    <property type="match status" value="1"/>
</dbReference>
<dbReference type="InterPro" id="IPR050879">
    <property type="entry name" value="Acyltransferase_3"/>
</dbReference>
<dbReference type="GO" id="GO:0016747">
    <property type="term" value="F:acyltransferase activity, transferring groups other than amino-acyl groups"/>
    <property type="evidence" value="ECO:0007669"/>
    <property type="project" value="InterPro"/>
</dbReference>
<feature type="compositionally biased region" description="Pro residues" evidence="1">
    <location>
        <begin position="1"/>
        <end position="10"/>
    </location>
</feature>
<feature type="domain" description="Acyltransferase 3" evidence="3">
    <location>
        <begin position="40"/>
        <end position="373"/>
    </location>
</feature>
<dbReference type="KEGG" id="cak:Caul_4314"/>
<name>B0SZA5_CAUSK</name>
<feature type="transmembrane region" description="Helical" evidence="2">
    <location>
        <begin position="263"/>
        <end position="281"/>
    </location>
</feature>
<keyword evidence="2" id="KW-0472">Membrane</keyword>
<dbReference type="GO" id="GO:0009103">
    <property type="term" value="P:lipopolysaccharide biosynthetic process"/>
    <property type="evidence" value="ECO:0007669"/>
    <property type="project" value="TreeGrafter"/>
</dbReference>
<accession>B0SZA5</accession>
<reference evidence="4" key="1">
    <citation type="submission" date="2008-01" db="EMBL/GenBank/DDBJ databases">
        <title>Complete sequence of chromosome of Caulobacter sp. K31.</title>
        <authorList>
            <consortium name="US DOE Joint Genome Institute"/>
            <person name="Copeland A."/>
            <person name="Lucas S."/>
            <person name="Lapidus A."/>
            <person name="Barry K."/>
            <person name="Glavina del Rio T."/>
            <person name="Dalin E."/>
            <person name="Tice H."/>
            <person name="Pitluck S."/>
            <person name="Bruce D."/>
            <person name="Goodwin L."/>
            <person name="Thompson L.S."/>
            <person name="Brettin T."/>
            <person name="Detter J.C."/>
            <person name="Han C."/>
            <person name="Schmutz J."/>
            <person name="Larimer F."/>
            <person name="Land M."/>
            <person name="Hauser L."/>
            <person name="Kyrpides N."/>
            <person name="Kim E."/>
            <person name="Stephens C."/>
            <person name="Richardson P."/>
        </authorList>
    </citation>
    <scope>NUCLEOTIDE SEQUENCE [LARGE SCALE GENOMIC DNA]</scope>
    <source>
        <strain evidence="4">K31</strain>
    </source>
</reference>
<dbReference type="EMBL" id="CP000927">
    <property type="protein sequence ID" value="ABZ73434.1"/>
    <property type="molecule type" value="Genomic_DNA"/>
</dbReference>
<dbReference type="eggNOG" id="COG1835">
    <property type="taxonomic scope" value="Bacteria"/>
</dbReference>
<protein>
    <submittedName>
        <fullName evidence="4">Acyltransferase 3</fullName>
    </submittedName>
</protein>
<keyword evidence="2" id="KW-0812">Transmembrane</keyword>
<evidence type="ECO:0000313" key="4">
    <source>
        <dbReference type="EMBL" id="ABZ73434.1"/>
    </source>
</evidence>
<feature type="transmembrane region" description="Helical" evidence="2">
    <location>
        <begin position="71"/>
        <end position="90"/>
    </location>
</feature>
<dbReference type="PANTHER" id="PTHR23028">
    <property type="entry name" value="ACETYLTRANSFERASE"/>
    <property type="match status" value="1"/>
</dbReference>
<feature type="region of interest" description="Disordered" evidence="1">
    <location>
        <begin position="1"/>
        <end position="34"/>
    </location>
</feature>
<feature type="transmembrane region" description="Helical" evidence="2">
    <location>
        <begin position="233"/>
        <end position="251"/>
    </location>
</feature>
<proteinExistence type="predicted"/>
<keyword evidence="4" id="KW-0808">Transferase</keyword>
<keyword evidence="4" id="KW-0012">Acyltransferase</keyword>
<dbReference type="AlphaFoldDB" id="B0SZA5"/>
<evidence type="ECO:0000259" key="3">
    <source>
        <dbReference type="Pfam" id="PF01757"/>
    </source>
</evidence>
<feature type="transmembrane region" description="Helical" evidence="2">
    <location>
        <begin position="287"/>
        <end position="307"/>
    </location>
</feature>
<keyword evidence="2" id="KW-1133">Transmembrane helix</keyword>
<evidence type="ECO:0000256" key="2">
    <source>
        <dbReference type="SAM" id="Phobius"/>
    </source>
</evidence>
<feature type="transmembrane region" description="Helical" evidence="2">
    <location>
        <begin position="319"/>
        <end position="340"/>
    </location>
</feature>
<dbReference type="STRING" id="366602.Caul_4314"/>
<feature type="transmembrane region" description="Helical" evidence="2">
    <location>
        <begin position="352"/>
        <end position="373"/>
    </location>
</feature>
<dbReference type="GO" id="GO:0016020">
    <property type="term" value="C:membrane"/>
    <property type="evidence" value="ECO:0007669"/>
    <property type="project" value="TreeGrafter"/>
</dbReference>
<feature type="transmembrane region" description="Helical" evidence="2">
    <location>
        <begin position="201"/>
        <end position="221"/>
    </location>
</feature>